<accession>A0A645G483</accession>
<protein>
    <submittedName>
        <fullName evidence="1">Uncharacterized protein</fullName>
    </submittedName>
</protein>
<sequence>MPCVLLHHLVVPGTAGYVHADAVVAEIAPGVAEHGGWPEPVLGAPLGDVPIEVAAGAQVKAEGVCIGLHLPGAVLYGGLQLIGPGVQAKVHHQDQYVEL</sequence>
<evidence type="ECO:0000313" key="1">
    <source>
        <dbReference type="EMBL" id="MPN21668.1"/>
    </source>
</evidence>
<reference evidence="1" key="1">
    <citation type="submission" date="2019-08" db="EMBL/GenBank/DDBJ databases">
        <authorList>
            <person name="Kucharzyk K."/>
            <person name="Murdoch R.W."/>
            <person name="Higgins S."/>
            <person name="Loffler F."/>
        </authorList>
    </citation>
    <scope>NUCLEOTIDE SEQUENCE</scope>
</reference>
<dbReference type="AlphaFoldDB" id="A0A645G483"/>
<name>A0A645G483_9ZZZZ</name>
<proteinExistence type="predicted"/>
<dbReference type="EMBL" id="VSSQ01069692">
    <property type="protein sequence ID" value="MPN21668.1"/>
    <property type="molecule type" value="Genomic_DNA"/>
</dbReference>
<comment type="caution">
    <text evidence="1">The sequence shown here is derived from an EMBL/GenBank/DDBJ whole genome shotgun (WGS) entry which is preliminary data.</text>
</comment>
<organism evidence="1">
    <name type="scientific">bioreactor metagenome</name>
    <dbReference type="NCBI Taxonomy" id="1076179"/>
    <lineage>
        <taxon>unclassified sequences</taxon>
        <taxon>metagenomes</taxon>
        <taxon>ecological metagenomes</taxon>
    </lineage>
</organism>
<gene>
    <name evidence="1" type="ORF">SDC9_169048</name>
</gene>